<protein>
    <submittedName>
        <fullName evidence="1">Uncharacterized protein</fullName>
    </submittedName>
</protein>
<dbReference type="Proteomes" id="UP000323506">
    <property type="component" value="Chromosome A07"/>
</dbReference>
<dbReference type="Gene3D" id="1.20.58.2220">
    <property type="entry name" value="Formin, FH2 domain"/>
    <property type="match status" value="1"/>
</dbReference>
<dbReference type="PANTHER" id="PTHR32254:SF14">
    <property type="entry name" value="EXPRESSED PROTEIN"/>
    <property type="match status" value="1"/>
</dbReference>
<name>A0A5D2FXN7_GOSDA</name>
<dbReference type="AlphaFoldDB" id="A0A5D2FXN7"/>
<accession>A0A5D2FXN7</accession>
<reference evidence="1 2" key="1">
    <citation type="submission" date="2019-06" db="EMBL/GenBank/DDBJ databases">
        <title>WGS assembly of Gossypium darwinii.</title>
        <authorList>
            <person name="Chen Z.J."/>
            <person name="Sreedasyam A."/>
            <person name="Ando A."/>
            <person name="Song Q."/>
            <person name="De L."/>
            <person name="Hulse-Kemp A."/>
            <person name="Ding M."/>
            <person name="Ye W."/>
            <person name="Kirkbride R."/>
            <person name="Jenkins J."/>
            <person name="Plott C."/>
            <person name="Lovell J."/>
            <person name="Lin Y.-M."/>
            <person name="Vaughn R."/>
            <person name="Liu B."/>
            <person name="Li W."/>
            <person name="Simpson S."/>
            <person name="Scheffler B."/>
            <person name="Saski C."/>
            <person name="Grover C."/>
            <person name="Hu G."/>
            <person name="Conover J."/>
            <person name="Carlson J."/>
            <person name="Shu S."/>
            <person name="Boston L."/>
            <person name="Williams M."/>
            <person name="Peterson D."/>
            <person name="Mcgee K."/>
            <person name="Jones D."/>
            <person name="Wendel J."/>
            <person name="Stelly D."/>
            <person name="Grimwood J."/>
            <person name="Schmutz J."/>
        </authorList>
    </citation>
    <scope>NUCLEOTIDE SEQUENCE [LARGE SCALE GENOMIC DNA]</scope>
    <source>
        <strain evidence="1">1808015.09</strain>
    </source>
</reference>
<keyword evidence="2" id="KW-1185">Reference proteome</keyword>
<gene>
    <name evidence="1" type="ORF">ES288_A07G175000v1</name>
</gene>
<dbReference type="InterPro" id="IPR042201">
    <property type="entry name" value="FH2_Formin_sf"/>
</dbReference>
<dbReference type="PANTHER" id="PTHR32254">
    <property type="entry name" value="EXPRESSED PROTEIN"/>
    <property type="match status" value="1"/>
</dbReference>
<evidence type="ECO:0000313" key="2">
    <source>
        <dbReference type="Proteomes" id="UP000323506"/>
    </source>
</evidence>
<dbReference type="Pfam" id="PF06364">
    <property type="entry name" value="DUF1068"/>
    <property type="match status" value="1"/>
</dbReference>
<organism evidence="1 2">
    <name type="scientific">Gossypium darwinii</name>
    <name type="common">Darwin's cotton</name>
    <name type="synonym">Gossypium barbadense var. darwinii</name>
    <dbReference type="NCBI Taxonomy" id="34276"/>
    <lineage>
        <taxon>Eukaryota</taxon>
        <taxon>Viridiplantae</taxon>
        <taxon>Streptophyta</taxon>
        <taxon>Embryophyta</taxon>
        <taxon>Tracheophyta</taxon>
        <taxon>Spermatophyta</taxon>
        <taxon>Magnoliopsida</taxon>
        <taxon>eudicotyledons</taxon>
        <taxon>Gunneridae</taxon>
        <taxon>Pentapetalae</taxon>
        <taxon>rosids</taxon>
        <taxon>malvids</taxon>
        <taxon>Malvales</taxon>
        <taxon>Malvaceae</taxon>
        <taxon>Malvoideae</taxon>
        <taxon>Gossypium</taxon>
    </lineage>
</organism>
<sequence length="132" mass="14980">MSEDDEWQQSPPSDLEFVSNKARDCNATGSGSGHPEFQSTYPDQLMKVPRVESKLRVFCFKIQFRTQVSKFKRSLNTVNSACNEDRAMLPLQKLASQYQKEADKCNSGMETCEEVREKAEEALSAQMKLTAM</sequence>
<evidence type="ECO:0000313" key="1">
    <source>
        <dbReference type="EMBL" id="TYH10422.1"/>
    </source>
</evidence>
<proteinExistence type="predicted"/>
<dbReference type="EMBL" id="CM017694">
    <property type="protein sequence ID" value="TYH10422.1"/>
    <property type="molecule type" value="Genomic_DNA"/>
</dbReference>
<dbReference type="InterPro" id="IPR010471">
    <property type="entry name" value="DUF1068"/>
</dbReference>
<dbReference type="SUPFAM" id="SSF101447">
    <property type="entry name" value="Formin homology 2 domain (FH2 domain)"/>
    <property type="match status" value="1"/>
</dbReference>